<gene>
    <name evidence="3" type="ORF">FMEXI_10009</name>
</gene>
<feature type="compositionally biased region" description="Acidic residues" evidence="1">
    <location>
        <begin position="396"/>
        <end position="426"/>
    </location>
</feature>
<evidence type="ECO:0000256" key="1">
    <source>
        <dbReference type="SAM" id="MobiDB-lite"/>
    </source>
</evidence>
<dbReference type="EMBL" id="JAAOAM010000237">
    <property type="protein sequence ID" value="KAF5537214.1"/>
    <property type="molecule type" value="Genomic_DNA"/>
</dbReference>
<feature type="compositionally biased region" description="Basic and acidic residues" evidence="1">
    <location>
        <begin position="131"/>
        <end position="146"/>
    </location>
</feature>
<evidence type="ECO:0000313" key="4">
    <source>
        <dbReference type="Proteomes" id="UP000522262"/>
    </source>
</evidence>
<evidence type="ECO:0000259" key="2">
    <source>
        <dbReference type="Pfam" id="PF10419"/>
    </source>
</evidence>
<accession>A0A8H5II01</accession>
<feature type="domain" description="Transcription factor TFIIIC triple barrel" evidence="2">
    <location>
        <begin position="61"/>
        <end position="233"/>
    </location>
</feature>
<name>A0A8H5II01_9HYPO</name>
<proteinExistence type="predicted"/>
<feature type="compositionally biased region" description="Acidic residues" evidence="1">
    <location>
        <begin position="107"/>
        <end position="129"/>
    </location>
</feature>
<dbReference type="InterPro" id="IPR019481">
    <property type="entry name" value="TFIIIC_triple_barrel"/>
</dbReference>
<dbReference type="Proteomes" id="UP000522262">
    <property type="component" value="Unassembled WGS sequence"/>
</dbReference>
<comment type="caution">
    <text evidence="3">The sequence shown here is derived from an EMBL/GenBank/DDBJ whole genome shotgun (WGS) entry which is preliminary data.</text>
</comment>
<feature type="compositionally biased region" description="Basic and acidic residues" evidence="1">
    <location>
        <begin position="295"/>
        <end position="310"/>
    </location>
</feature>
<feature type="region of interest" description="Disordered" evidence="1">
    <location>
        <begin position="99"/>
        <end position="164"/>
    </location>
</feature>
<keyword evidence="4" id="KW-1185">Reference proteome</keyword>
<dbReference type="Pfam" id="PF10419">
    <property type="entry name" value="TFIIIC_sub6"/>
    <property type="match status" value="1"/>
</dbReference>
<feature type="compositionally biased region" description="Low complexity" evidence="1">
    <location>
        <begin position="345"/>
        <end position="354"/>
    </location>
</feature>
<feature type="compositionally biased region" description="Basic and acidic residues" evidence="1">
    <location>
        <begin position="381"/>
        <end position="395"/>
    </location>
</feature>
<evidence type="ECO:0000313" key="3">
    <source>
        <dbReference type="EMBL" id="KAF5537214.1"/>
    </source>
</evidence>
<dbReference type="Gene3D" id="2.60.40.4370">
    <property type="match status" value="1"/>
</dbReference>
<reference evidence="3 4" key="1">
    <citation type="submission" date="2020-05" db="EMBL/GenBank/DDBJ databases">
        <title>Identification and distribution of gene clusters putatively required for synthesis of sphingolipid metabolism inhibitors in phylogenetically diverse species of the filamentous fungus Fusarium.</title>
        <authorList>
            <person name="Kim H.-S."/>
            <person name="Busman M."/>
            <person name="Brown D.W."/>
            <person name="Divon H."/>
            <person name="Uhlig S."/>
            <person name="Proctor R.H."/>
        </authorList>
    </citation>
    <scope>NUCLEOTIDE SEQUENCE [LARGE SCALE GENOMIC DNA]</scope>
    <source>
        <strain evidence="3 4">NRRL 53147</strain>
    </source>
</reference>
<organism evidence="3 4">
    <name type="scientific">Fusarium mexicanum</name>
    <dbReference type="NCBI Taxonomy" id="751941"/>
    <lineage>
        <taxon>Eukaryota</taxon>
        <taxon>Fungi</taxon>
        <taxon>Dikarya</taxon>
        <taxon>Ascomycota</taxon>
        <taxon>Pezizomycotina</taxon>
        <taxon>Sordariomycetes</taxon>
        <taxon>Hypocreomycetidae</taxon>
        <taxon>Hypocreales</taxon>
        <taxon>Nectriaceae</taxon>
        <taxon>Fusarium</taxon>
        <taxon>Fusarium fujikuroi species complex</taxon>
    </lineage>
</organism>
<feature type="region of interest" description="Disordered" evidence="1">
    <location>
        <begin position="295"/>
        <end position="426"/>
    </location>
</feature>
<feature type="compositionally biased region" description="Basic residues" evidence="1">
    <location>
        <begin position="329"/>
        <end position="344"/>
    </location>
</feature>
<dbReference type="AlphaFoldDB" id="A0A8H5II01"/>
<sequence length="426" mass="49221">MASLDEARLADKAAIVNIEEQLERDEQEEWEYEYSTTETEVLLHLDLKIPIMRNQLTFYQKYYLTVDLSFPEFKDRQPRAPHHSRGGYYKTWLDHNPSLRGVHAGDDNDDDNDNEPLPEREADDDEPEIDPALRYDKDKGKAVDRGEPEDDTRDDVDKTRGESENIQILELHSEKPVISYKGRTFEGSWAEVIGTEAIFVTRDSDRPLPALRHLDGNIDFLGACASRIATKETVVKPKVIREDPLAAIREEWNIRIPVGKDRSGERAEQTRFLENLIAIKKRNKEKDQVTVWAKDGEGQDFKDNRDPDYKPRRRRRLLNEDGEEVIPKRERRRASGRRGGRPRLRPGVVRGRGSTAPTPSATRDLKSTVHEGNMSTPTPSRWDELHGRADEYMDHSDDENDTDEEEEEEEEEEDDDDDNEDVTMAD</sequence>
<protein>
    <submittedName>
        <fullName evidence="3">Transcription factor TFIIIC tau55-related</fullName>
    </submittedName>
</protein>